<feature type="transmembrane region" description="Helical" evidence="1">
    <location>
        <begin position="18"/>
        <end position="35"/>
    </location>
</feature>
<name>A0A381WA18_9ZZZZ</name>
<dbReference type="EMBL" id="UINC01011010">
    <property type="protein sequence ID" value="SVA48763.1"/>
    <property type="molecule type" value="Genomic_DNA"/>
</dbReference>
<proteinExistence type="predicted"/>
<keyword evidence="1" id="KW-1133">Transmembrane helix</keyword>
<keyword evidence="1" id="KW-0472">Membrane</keyword>
<keyword evidence="1" id="KW-0812">Transmembrane</keyword>
<accession>A0A381WA18</accession>
<reference evidence="2" key="1">
    <citation type="submission" date="2018-05" db="EMBL/GenBank/DDBJ databases">
        <authorList>
            <person name="Lanie J.A."/>
            <person name="Ng W.-L."/>
            <person name="Kazmierczak K.M."/>
            <person name="Andrzejewski T.M."/>
            <person name="Davidsen T.M."/>
            <person name="Wayne K.J."/>
            <person name="Tettelin H."/>
            <person name="Glass J.I."/>
            <person name="Rusch D."/>
            <person name="Podicherti R."/>
            <person name="Tsui H.-C.T."/>
            <person name="Winkler M.E."/>
        </authorList>
    </citation>
    <scope>NUCLEOTIDE SEQUENCE</scope>
</reference>
<dbReference type="AlphaFoldDB" id="A0A381WA18"/>
<evidence type="ECO:0000313" key="2">
    <source>
        <dbReference type="EMBL" id="SVA48763.1"/>
    </source>
</evidence>
<protein>
    <submittedName>
        <fullName evidence="2">Uncharacterized protein</fullName>
    </submittedName>
</protein>
<evidence type="ECO:0000256" key="1">
    <source>
        <dbReference type="SAM" id="Phobius"/>
    </source>
</evidence>
<gene>
    <name evidence="2" type="ORF">METZ01_LOCUS101617</name>
</gene>
<organism evidence="2">
    <name type="scientific">marine metagenome</name>
    <dbReference type="NCBI Taxonomy" id="408172"/>
    <lineage>
        <taxon>unclassified sequences</taxon>
        <taxon>metagenomes</taxon>
        <taxon>ecological metagenomes</taxon>
    </lineage>
</organism>
<sequence length="43" mass="5035">MAYFKQFLYHRKKSSGSLLRLILLFAGVLYLIYYFNNIASTGI</sequence>